<proteinExistence type="predicted"/>
<dbReference type="AlphaFoldDB" id="A0A0A9H6Y6"/>
<protein>
    <submittedName>
        <fullName evidence="1">Uncharacterized protein</fullName>
    </submittedName>
</protein>
<accession>A0A0A9H6Y6</accession>
<reference evidence="1" key="1">
    <citation type="submission" date="2014-09" db="EMBL/GenBank/DDBJ databases">
        <authorList>
            <person name="Magalhaes I.L.F."/>
            <person name="Oliveira U."/>
            <person name="Santos F.R."/>
            <person name="Vidigal T.H.D.A."/>
            <person name="Brescovit A.D."/>
            <person name="Santos A.J."/>
        </authorList>
    </citation>
    <scope>NUCLEOTIDE SEQUENCE</scope>
    <source>
        <tissue evidence="1">Shoot tissue taken approximately 20 cm above the soil surface</tissue>
    </source>
</reference>
<name>A0A0A9H6Y6_ARUDO</name>
<dbReference type="EMBL" id="GBRH01169268">
    <property type="protein sequence ID" value="JAE28628.1"/>
    <property type="molecule type" value="Transcribed_RNA"/>
</dbReference>
<organism evidence="1">
    <name type="scientific">Arundo donax</name>
    <name type="common">Giant reed</name>
    <name type="synonym">Donax arundinaceus</name>
    <dbReference type="NCBI Taxonomy" id="35708"/>
    <lineage>
        <taxon>Eukaryota</taxon>
        <taxon>Viridiplantae</taxon>
        <taxon>Streptophyta</taxon>
        <taxon>Embryophyta</taxon>
        <taxon>Tracheophyta</taxon>
        <taxon>Spermatophyta</taxon>
        <taxon>Magnoliopsida</taxon>
        <taxon>Liliopsida</taxon>
        <taxon>Poales</taxon>
        <taxon>Poaceae</taxon>
        <taxon>PACMAD clade</taxon>
        <taxon>Arundinoideae</taxon>
        <taxon>Arundineae</taxon>
        <taxon>Arundo</taxon>
    </lineage>
</organism>
<evidence type="ECO:0000313" key="1">
    <source>
        <dbReference type="EMBL" id="JAE28628.1"/>
    </source>
</evidence>
<reference evidence="1" key="2">
    <citation type="journal article" date="2015" name="Data Brief">
        <title>Shoot transcriptome of the giant reed, Arundo donax.</title>
        <authorList>
            <person name="Barrero R.A."/>
            <person name="Guerrero F.D."/>
            <person name="Moolhuijzen P."/>
            <person name="Goolsby J.A."/>
            <person name="Tidwell J."/>
            <person name="Bellgard S.E."/>
            <person name="Bellgard M.I."/>
        </authorList>
    </citation>
    <scope>NUCLEOTIDE SEQUENCE</scope>
    <source>
        <tissue evidence="1">Shoot tissue taken approximately 20 cm above the soil surface</tissue>
    </source>
</reference>
<sequence length="35" mass="4005">MKELEPESPVTQVQNFTCKSSFMIFFFGPHVLTAL</sequence>